<feature type="signal peptide" evidence="1">
    <location>
        <begin position="1"/>
        <end position="15"/>
    </location>
</feature>
<comment type="caution">
    <text evidence="2">The sequence shown here is derived from an EMBL/GenBank/DDBJ whole genome shotgun (WGS) entry which is preliminary data.</text>
</comment>
<dbReference type="Proteomes" id="UP000217944">
    <property type="component" value="Unassembled WGS sequence"/>
</dbReference>
<reference evidence="2 3" key="1">
    <citation type="journal article" date="2017" name="Syst. Appl. Microbiol.">
        <title>Lebetimonas natsushimae sp. nov., a novel strictly anaerobic, moderately thermophilic chemoautotroph isolated from a deep-sea hydrothermal vent polychaete nest in the Mid-Okinawa Trough.</title>
        <authorList>
            <person name="Nagata R."/>
            <person name="Takaki Y."/>
            <person name="Tame A."/>
            <person name="Nunoura T."/>
            <person name="Muto H."/>
            <person name="Mino S."/>
            <person name="Sawayama S."/>
            <person name="Takai K."/>
            <person name="Nakagawa S."/>
        </authorList>
    </citation>
    <scope>NUCLEOTIDE SEQUENCE [LARGE SCALE GENOMIC DNA]</scope>
    <source>
        <strain evidence="2 3">HS1857</strain>
    </source>
</reference>
<evidence type="ECO:0000313" key="3">
    <source>
        <dbReference type="Proteomes" id="UP000217944"/>
    </source>
</evidence>
<accession>A0A292YFJ3</accession>
<sequence length="127" mass="14741">MKKLLLVLISIYLFAFNLNQNYKCETLGFSFKKDGKIYNVPNDVKTNKQLQKDLGKLYKISFIPVKNAIKLTVGDKNDTLPYIQTIKNKLDVYVTRDRQVIVFLDKNVSQVAVKIPSQQMVIFYQCK</sequence>
<keyword evidence="1" id="KW-0732">Signal</keyword>
<keyword evidence="3" id="KW-1185">Reference proteome</keyword>
<dbReference type="OrthoDB" id="5372980at2"/>
<feature type="chain" id="PRO_5013058954" evidence="1">
    <location>
        <begin position="16"/>
        <end position="127"/>
    </location>
</feature>
<organism evidence="2 3">
    <name type="scientific">Lebetimonas natsushimae</name>
    <dbReference type="NCBI Taxonomy" id="1936991"/>
    <lineage>
        <taxon>Bacteria</taxon>
        <taxon>Pseudomonadati</taxon>
        <taxon>Campylobacterota</taxon>
        <taxon>Epsilonproteobacteria</taxon>
        <taxon>Nautiliales</taxon>
        <taxon>Nautiliaceae</taxon>
        <taxon>Lebetimonas</taxon>
    </lineage>
</organism>
<proteinExistence type="predicted"/>
<name>A0A292YFJ3_9BACT</name>
<evidence type="ECO:0000313" key="2">
    <source>
        <dbReference type="EMBL" id="GAX87883.1"/>
    </source>
</evidence>
<gene>
    <name evidence="2" type="ORF">LNAT_P1180</name>
</gene>
<dbReference type="AlphaFoldDB" id="A0A292YFJ3"/>
<protein>
    <submittedName>
        <fullName evidence="2">Uncharacterized protein</fullName>
    </submittedName>
</protein>
<evidence type="ECO:0000256" key="1">
    <source>
        <dbReference type="SAM" id="SignalP"/>
    </source>
</evidence>
<dbReference type="RefSeq" id="WP_096259402.1">
    <property type="nucleotide sequence ID" value="NZ_BDME01000002.1"/>
</dbReference>
<dbReference type="EMBL" id="BDME01000002">
    <property type="protein sequence ID" value="GAX87883.1"/>
    <property type="molecule type" value="Genomic_DNA"/>
</dbReference>